<dbReference type="RefSeq" id="WP_275120093.1">
    <property type="nucleotide sequence ID" value="NZ_JAOTPO010000016.1"/>
</dbReference>
<feature type="compositionally biased region" description="Basic and acidic residues" evidence="1">
    <location>
        <begin position="56"/>
        <end position="85"/>
    </location>
</feature>
<evidence type="ECO:0000313" key="3">
    <source>
        <dbReference type="Proteomes" id="UP001148125"/>
    </source>
</evidence>
<gene>
    <name evidence="2" type="ORF">N7Z68_19185</name>
</gene>
<organism evidence="2 3">
    <name type="scientific">Alkalihalobacterium chitinilyticum</name>
    <dbReference type="NCBI Taxonomy" id="2980103"/>
    <lineage>
        <taxon>Bacteria</taxon>
        <taxon>Bacillati</taxon>
        <taxon>Bacillota</taxon>
        <taxon>Bacilli</taxon>
        <taxon>Bacillales</taxon>
        <taxon>Bacillaceae</taxon>
        <taxon>Alkalihalobacterium</taxon>
    </lineage>
</organism>
<reference evidence="2" key="1">
    <citation type="submission" date="2024-05" db="EMBL/GenBank/DDBJ databases">
        <title>Alkalihalobacillus sp. strain MEB203 novel alkaliphilic bacterium from Lonar Lake, India.</title>
        <authorList>
            <person name="Joshi A."/>
            <person name="Thite S."/>
            <person name="Mengade P."/>
        </authorList>
    </citation>
    <scope>NUCLEOTIDE SEQUENCE</scope>
    <source>
        <strain evidence="2">MEB 203</strain>
    </source>
</reference>
<dbReference type="Proteomes" id="UP001148125">
    <property type="component" value="Unassembled WGS sequence"/>
</dbReference>
<dbReference type="EMBL" id="JAOTPO010000016">
    <property type="protein sequence ID" value="MDE5415491.1"/>
    <property type="molecule type" value="Genomic_DNA"/>
</dbReference>
<accession>A0ABT5VJ59</accession>
<sequence length="205" mass="23282">MTDVNTNVNNPAVDDKQDPALDNQQNDTQDEKQFSQQDLDDIITKRLARERKQWEKALEEERKKANMDELERVRHEKEEAEKKATESSLKASEKLVLAEAKVQALALGIEAKKLNYVLKLADLEVPELVTEEGEVYEKGVKMAIKAIVTDFPELVSKPEVSKGGSDFSKGSNKGMTLEQFNALSYKEKVNLYNTNPELYRSFTTK</sequence>
<keyword evidence="3" id="KW-1185">Reference proteome</keyword>
<feature type="region of interest" description="Disordered" evidence="1">
    <location>
        <begin position="56"/>
        <end position="88"/>
    </location>
</feature>
<dbReference type="InterPro" id="IPR025580">
    <property type="entry name" value="Gp46"/>
</dbReference>
<dbReference type="Pfam" id="PF14265">
    <property type="entry name" value="DUF4355"/>
    <property type="match status" value="1"/>
</dbReference>
<feature type="compositionally biased region" description="Polar residues" evidence="1">
    <location>
        <begin position="1"/>
        <end position="10"/>
    </location>
</feature>
<evidence type="ECO:0000313" key="2">
    <source>
        <dbReference type="EMBL" id="MDE5415491.1"/>
    </source>
</evidence>
<evidence type="ECO:0000256" key="1">
    <source>
        <dbReference type="SAM" id="MobiDB-lite"/>
    </source>
</evidence>
<proteinExistence type="predicted"/>
<feature type="region of interest" description="Disordered" evidence="1">
    <location>
        <begin position="1"/>
        <end position="39"/>
    </location>
</feature>
<name>A0ABT5VJ59_9BACI</name>
<comment type="caution">
    <text evidence="2">The sequence shown here is derived from an EMBL/GenBank/DDBJ whole genome shotgun (WGS) entry which is preliminary data.</text>
</comment>
<protein>
    <submittedName>
        <fullName evidence="2">DUF4355 domain-containing protein</fullName>
    </submittedName>
</protein>